<dbReference type="PROSITE" id="PS51517">
    <property type="entry name" value="NDT80"/>
    <property type="match status" value="1"/>
</dbReference>
<evidence type="ECO:0000313" key="6">
    <source>
        <dbReference type="Proteomes" id="UP000800097"/>
    </source>
</evidence>
<keyword evidence="6" id="KW-1185">Reference proteome</keyword>
<dbReference type="GO" id="GO:0000228">
    <property type="term" value="C:nuclear chromosome"/>
    <property type="evidence" value="ECO:0007669"/>
    <property type="project" value="TreeGrafter"/>
</dbReference>
<dbReference type="Pfam" id="PF05224">
    <property type="entry name" value="NDT80_PhoG"/>
    <property type="match status" value="1"/>
</dbReference>
<dbReference type="AlphaFoldDB" id="A0A6A6JAF7"/>
<evidence type="ECO:0000313" key="5">
    <source>
        <dbReference type="EMBL" id="KAF2272958.1"/>
    </source>
</evidence>
<dbReference type="InterPro" id="IPR008967">
    <property type="entry name" value="p53-like_TF_DNA-bd_sf"/>
</dbReference>
<organism evidence="5 6">
    <name type="scientific">Westerdykella ornata</name>
    <dbReference type="NCBI Taxonomy" id="318751"/>
    <lineage>
        <taxon>Eukaryota</taxon>
        <taxon>Fungi</taxon>
        <taxon>Dikarya</taxon>
        <taxon>Ascomycota</taxon>
        <taxon>Pezizomycotina</taxon>
        <taxon>Dothideomycetes</taxon>
        <taxon>Pleosporomycetidae</taxon>
        <taxon>Pleosporales</taxon>
        <taxon>Sporormiaceae</taxon>
        <taxon>Westerdykella</taxon>
    </lineage>
</organism>
<dbReference type="PANTHER" id="PTHR35144">
    <property type="entry name" value="MEIOSIS-SPECIFIC TRANSCRIPTION FACTOR NDT80"/>
    <property type="match status" value="1"/>
</dbReference>
<dbReference type="GeneID" id="54549160"/>
<dbReference type="GO" id="GO:0045944">
    <property type="term" value="P:positive regulation of transcription by RNA polymerase II"/>
    <property type="evidence" value="ECO:0007669"/>
    <property type="project" value="TreeGrafter"/>
</dbReference>
<evidence type="ECO:0000256" key="2">
    <source>
        <dbReference type="PROSITE-ProRule" id="PRU00850"/>
    </source>
</evidence>
<keyword evidence="1 2" id="KW-0238">DNA-binding</keyword>
<dbReference type="InterPro" id="IPR052605">
    <property type="entry name" value="Fungal_trans_regulator"/>
</dbReference>
<dbReference type="Proteomes" id="UP000800097">
    <property type="component" value="Unassembled WGS sequence"/>
</dbReference>
<protein>
    <submittedName>
        <fullName evidence="5">p53-like transcription factor</fullName>
    </submittedName>
</protein>
<feature type="compositionally biased region" description="Low complexity" evidence="3">
    <location>
        <begin position="185"/>
        <end position="205"/>
    </location>
</feature>
<dbReference type="SUPFAM" id="SSF49417">
    <property type="entry name" value="p53-like transcription factors"/>
    <property type="match status" value="1"/>
</dbReference>
<dbReference type="EMBL" id="ML986515">
    <property type="protein sequence ID" value="KAF2272958.1"/>
    <property type="molecule type" value="Genomic_DNA"/>
</dbReference>
<dbReference type="InterPro" id="IPR024061">
    <property type="entry name" value="NDT80_DNA-bd_dom"/>
</dbReference>
<dbReference type="GO" id="GO:0051321">
    <property type="term" value="P:meiotic cell cycle"/>
    <property type="evidence" value="ECO:0007669"/>
    <property type="project" value="TreeGrafter"/>
</dbReference>
<evidence type="ECO:0000259" key="4">
    <source>
        <dbReference type="PROSITE" id="PS51517"/>
    </source>
</evidence>
<dbReference type="GO" id="GO:0003700">
    <property type="term" value="F:DNA-binding transcription factor activity"/>
    <property type="evidence" value="ECO:0007669"/>
    <property type="project" value="UniProtKB-UniRule"/>
</dbReference>
<feature type="non-terminal residue" evidence="5">
    <location>
        <position position="298"/>
    </location>
</feature>
<accession>A0A6A6JAF7</accession>
<feature type="DNA-binding region" description="NDT80" evidence="2">
    <location>
        <begin position="1"/>
        <end position="283"/>
    </location>
</feature>
<feature type="region of interest" description="Disordered" evidence="3">
    <location>
        <begin position="273"/>
        <end position="298"/>
    </location>
</feature>
<dbReference type="OrthoDB" id="2288358at2759"/>
<feature type="domain" description="NDT80" evidence="4">
    <location>
        <begin position="1"/>
        <end position="283"/>
    </location>
</feature>
<evidence type="ECO:0000256" key="1">
    <source>
        <dbReference type="ARBA" id="ARBA00023125"/>
    </source>
</evidence>
<dbReference type="GO" id="GO:0003677">
    <property type="term" value="F:DNA binding"/>
    <property type="evidence" value="ECO:0007669"/>
    <property type="project" value="UniProtKB-KW"/>
</dbReference>
<dbReference type="Gene3D" id="2.60.40.1390">
    <property type="entry name" value="NDT80 DNA-binding domain"/>
    <property type="match status" value="1"/>
</dbReference>
<reference evidence="5" key="1">
    <citation type="journal article" date="2020" name="Stud. Mycol.">
        <title>101 Dothideomycetes genomes: a test case for predicting lifestyles and emergence of pathogens.</title>
        <authorList>
            <person name="Haridas S."/>
            <person name="Albert R."/>
            <person name="Binder M."/>
            <person name="Bloem J."/>
            <person name="Labutti K."/>
            <person name="Salamov A."/>
            <person name="Andreopoulos B."/>
            <person name="Baker S."/>
            <person name="Barry K."/>
            <person name="Bills G."/>
            <person name="Bluhm B."/>
            <person name="Cannon C."/>
            <person name="Castanera R."/>
            <person name="Culley D."/>
            <person name="Daum C."/>
            <person name="Ezra D."/>
            <person name="Gonzalez J."/>
            <person name="Henrissat B."/>
            <person name="Kuo A."/>
            <person name="Liang C."/>
            <person name="Lipzen A."/>
            <person name="Lutzoni F."/>
            <person name="Magnuson J."/>
            <person name="Mondo S."/>
            <person name="Nolan M."/>
            <person name="Ohm R."/>
            <person name="Pangilinan J."/>
            <person name="Park H.-J."/>
            <person name="Ramirez L."/>
            <person name="Alfaro M."/>
            <person name="Sun H."/>
            <person name="Tritt A."/>
            <person name="Yoshinaga Y."/>
            <person name="Zwiers L.-H."/>
            <person name="Turgeon B."/>
            <person name="Goodwin S."/>
            <person name="Spatafora J."/>
            <person name="Crous P."/>
            <person name="Grigoriev I."/>
        </authorList>
    </citation>
    <scope>NUCLEOTIDE SEQUENCE</scope>
    <source>
        <strain evidence="5">CBS 379.55</strain>
    </source>
</reference>
<gene>
    <name evidence="5" type="ORF">EI97DRAFT_384657</name>
</gene>
<sequence>MYSNVLFNQSDRLSVETPPFQEQENIHEIKTNDHSFVRPNIHAKIEKGFFLSGNLWTCYRRNYFWVQCSYELDPHTSHRPLYLQRPDRKGQLEQIQAFAVSLSAVVDGMPGKTVDLVQHTPKRDKGLQTTIPITKLWPTPPGSKHPHLTDTAYPLSAGGYGPQHPQPMSSPRLPLQGAPDSNQLPPTDTSTSSPSSSAGYSSSTSVHNQSNTTHTFERVQFKSATANNGKRRAQQQYYRVNVELYVDIRQKGANDPMWVMVARRSSCPLVVRGRSPSHYKSEGPNSAGRGGISSHVYG</sequence>
<dbReference type="PANTHER" id="PTHR35144:SF2">
    <property type="entry name" value="MEIOSIS-SPECIFIC TRANSCRIPTION FACTOR NDT80"/>
    <property type="match status" value="1"/>
</dbReference>
<feature type="region of interest" description="Disordered" evidence="3">
    <location>
        <begin position="123"/>
        <end position="233"/>
    </location>
</feature>
<dbReference type="RefSeq" id="XP_033650497.1">
    <property type="nucleotide sequence ID" value="XM_033795985.1"/>
</dbReference>
<evidence type="ECO:0000256" key="3">
    <source>
        <dbReference type="SAM" id="MobiDB-lite"/>
    </source>
</evidence>
<dbReference type="InterPro" id="IPR037141">
    <property type="entry name" value="NDT80_DNA-bd_dom_sf"/>
</dbReference>
<feature type="compositionally biased region" description="Polar residues" evidence="3">
    <location>
        <begin position="222"/>
        <end position="233"/>
    </location>
</feature>
<name>A0A6A6JAF7_WESOR</name>
<proteinExistence type="predicted"/>